<dbReference type="eggNOG" id="COG2365">
    <property type="taxonomic scope" value="Bacteria"/>
</dbReference>
<dbReference type="PANTHER" id="PTHR31126">
    <property type="entry name" value="TYROSINE-PROTEIN PHOSPHATASE"/>
    <property type="match status" value="1"/>
</dbReference>
<sequence length="302" mass="31272">MGVGGVCEGGGVDDVTLPPHPPTTPHGEPVPDARAAAVTTADPHVLATDALANLRDVGGRTTADGRSVRRRVAFRSAELRAPAVAVDPVVAGLGVRTVVDLRTAAERAAAPDVLPAGATGVHADVLAAAPDAPAADLSEILQRPQEAQRVLTALDPPAAMRRTYVDLVTSDAGRAGYATLLRRLLDPAAGPVLYHCTAGKDRTGWGTSVLLLALGVDEAAVREEYLAVNPAVRAMYAPLLQRFADVGGDPGLLVPLLEVQEAYLDAALDAVAEHHGTFGGYLREGLGLRDDEVAALRDALLE</sequence>
<organism evidence="3 4">
    <name type="scientific">Cellulomonas flavigena (strain ATCC 482 / DSM 20109 / BCRC 11376 / JCM 18109 / NBRC 3775 / NCIMB 8073 / NRS 134)</name>
    <dbReference type="NCBI Taxonomy" id="446466"/>
    <lineage>
        <taxon>Bacteria</taxon>
        <taxon>Bacillati</taxon>
        <taxon>Actinomycetota</taxon>
        <taxon>Actinomycetes</taxon>
        <taxon>Micrococcales</taxon>
        <taxon>Cellulomonadaceae</taxon>
        <taxon>Cellulomonas</taxon>
    </lineage>
</organism>
<dbReference type="InterPro" id="IPR026893">
    <property type="entry name" value="Tyr/Ser_Pase_IphP-type"/>
</dbReference>
<evidence type="ECO:0000313" key="4">
    <source>
        <dbReference type="Proteomes" id="UP000000849"/>
    </source>
</evidence>
<evidence type="ECO:0000256" key="1">
    <source>
        <dbReference type="ARBA" id="ARBA00009580"/>
    </source>
</evidence>
<dbReference type="InterPro" id="IPR029021">
    <property type="entry name" value="Prot-tyrosine_phosphatase-like"/>
</dbReference>
<keyword evidence="4" id="KW-1185">Reference proteome</keyword>
<dbReference type="Proteomes" id="UP000000849">
    <property type="component" value="Chromosome"/>
</dbReference>
<proteinExistence type="inferred from homology"/>
<protein>
    <submittedName>
        <fullName evidence="3">Protein tyrosine/serine phosphatase</fullName>
    </submittedName>
</protein>
<feature type="compositionally biased region" description="Gly residues" evidence="2">
    <location>
        <begin position="1"/>
        <end position="12"/>
    </location>
</feature>
<dbReference type="STRING" id="446466.Cfla_3159"/>
<accession>D5ULT5</accession>
<name>D5ULT5_CELFN</name>
<dbReference type="Gene3D" id="3.90.190.10">
    <property type="entry name" value="Protein tyrosine phosphatase superfamily"/>
    <property type="match status" value="1"/>
</dbReference>
<evidence type="ECO:0000313" key="3">
    <source>
        <dbReference type="EMBL" id="ADG76041.1"/>
    </source>
</evidence>
<gene>
    <name evidence="3" type="ordered locus">Cfla_3159</name>
</gene>
<dbReference type="AlphaFoldDB" id="D5ULT5"/>
<dbReference type="KEGG" id="cfl:Cfla_3159"/>
<dbReference type="Pfam" id="PF13350">
    <property type="entry name" value="Y_phosphatase3"/>
    <property type="match status" value="1"/>
</dbReference>
<dbReference type="PANTHER" id="PTHR31126:SF1">
    <property type="entry name" value="TYROSINE SPECIFIC PROTEIN PHOSPHATASES DOMAIN-CONTAINING PROTEIN"/>
    <property type="match status" value="1"/>
</dbReference>
<dbReference type="HOGENOM" id="CLU_057546_0_0_11"/>
<evidence type="ECO:0000256" key="2">
    <source>
        <dbReference type="SAM" id="MobiDB-lite"/>
    </source>
</evidence>
<reference evidence="3 4" key="1">
    <citation type="journal article" date="2010" name="Stand. Genomic Sci.">
        <title>Complete genome sequence of Cellulomonas flavigena type strain (134).</title>
        <authorList>
            <person name="Abt B."/>
            <person name="Foster B."/>
            <person name="Lapidus A."/>
            <person name="Clum A."/>
            <person name="Sun H."/>
            <person name="Pukall R."/>
            <person name="Lucas S."/>
            <person name="Glavina Del Rio T."/>
            <person name="Nolan M."/>
            <person name="Tice H."/>
            <person name="Cheng J.F."/>
            <person name="Pitluck S."/>
            <person name="Liolios K."/>
            <person name="Ivanova N."/>
            <person name="Mavromatis K."/>
            <person name="Ovchinnikova G."/>
            <person name="Pati A."/>
            <person name="Goodwin L."/>
            <person name="Chen A."/>
            <person name="Palaniappan K."/>
            <person name="Land M."/>
            <person name="Hauser L."/>
            <person name="Chang Y.J."/>
            <person name="Jeffries C.D."/>
            <person name="Rohde M."/>
            <person name="Goker M."/>
            <person name="Woyke T."/>
            <person name="Bristow J."/>
            <person name="Eisen J.A."/>
            <person name="Markowitz V."/>
            <person name="Hugenholtz P."/>
            <person name="Kyrpides N.C."/>
            <person name="Klenk H.P."/>
        </authorList>
    </citation>
    <scope>NUCLEOTIDE SEQUENCE [LARGE SCALE GENOMIC DNA]</scope>
    <source>
        <strain evidence="4">ATCC 482 / DSM 20109 / BCRC 11376 / JCM 18109 / NBRC 3775 / NCIMB 8073 / NRS 134</strain>
    </source>
</reference>
<dbReference type="EMBL" id="CP001964">
    <property type="protein sequence ID" value="ADG76041.1"/>
    <property type="molecule type" value="Genomic_DNA"/>
</dbReference>
<comment type="similarity">
    <text evidence="1">Belongs to the protein-tyrosine phosphatase family.</text>
</comment>
<dbReference type="SUPFAM" id="SSF52799">
    <property type="entry name" value="(Phosphotyrosine protein) phosphatases II"/>
    <property type="match status" value="1"/>
</dbReference>
<dbReference type="GO" id="GO:0004721">
    <property type="term" value="F:phosphoprotein phosphatase activity"/>
    <property type="evidence" value="ECO:0007669"/>
    <property type="project" value="InterPro"/>
</dbReference>
<feature type="region of interest" description="Disordered" evidence="2">
    <location>
        <begin position="1"/>
        <end position="29"/>
    </location>
</feature>